<name>A0A183AFH4_9TREM</name>
<keyword evidence="3" id="KW-1185">Reference proteome</keyword>
<evidence type="ECO:0000313" key="2">
    <source>
        <dbReference type="EMBL" id="VDP76328.1"/>
    </source>
</evidence>
<dbReference type="InterPro" id="IPR040091">
    <property type="entry name" value="LRRC56"/>
</dbReference>
<gene>
    <name evidence="2" type="ORF">ECPE_LOCUS5709</name>
</gene>
<evidence type="ECO:0000313" key="3">
    <source>
        <dbReference type="Proteomes" id="UP000272942"/>
    </source>
</evidence>
<dbReference type="InterPro" id="IPR001611">
    <property type="entry name" value="Leu-rich_rpt"/>
</dbReference>
<dbReference type="AlphaFoldDB" id="A0A183AFH4"/>
<dbReference type="Gene3D" id="3.80.10.10">
    <property type="entry name" value="Ribonuclease Inhibitor"/>
    <property type="match status" value="1"/>
</dbReference>
<proteinExistence type="predicted"/>
<dbReference type="EMBL" id="UZAN01042586">
    <property type="protein sequence ID" value="VDP76328.1"/>
    <property type="molecule type" value="Genomic_DNA"/>
</dbReference>
<sequence length="609" mass="67217">MSITAVPAGNSNVLRESGYRRFEAIGMRPGTAHVHVTELANTTINPTPKRSESRSEIFEEYICGAKDLGASLGALEILWMPRSCLKCLDGLSSMGNLVELYLAFNEIKDISSCAMLERLEILDLEGFVMKNMIKTFPRNQISDKCNLSFLKMCANLTHLTLEGNPLVSSLGGVKSYRREVCKALPQVRMLDDIPVEKEVISKYSDYSVGKFEDEWTYINSLLKEVGLLSSTSESLNACELQGVERTGHSLISVHDASRKKPISPGNGKELPKERRTKRLVRELSRTTDEAKSNEKKPVDIKTTDLILQEEEQLRIECDAVLKELADWRKCYSESGAFSRRKSVPQILKVHSSEKDAEAILLSTDSESTLEDHSAVIKRSRENQSNPRKGVTSIVGDEDCMSEMSSSSGYESRRTTTAGTDYNESPRDEKPDSKSFNTIQDSSGHFITRSDLKLVDSVDRNVPEEMAQTLKETTSKPKTKNVADGLLPGQLANLQAIKSTTKRSGRSSFPPLSSNGISSSGTTGLRTTTEVNYRPRLNVSNGKPETAVKNDGRQAGRSNPVTMESAKSGFAKSISKGLSNRLDTAGRLTSKWLRTNSSPLPSKPNVQPKM</sequence>
<accession>A0A183AFH4</accession>
<dbReference type="OrthoDB" id="676979at2759"/>
<feature type="compositionally biased region" description="Basic and acidic residues" evidence="1">
    <location>
        <begin position="423"/>
        <end position="432"/>
    </location>
</feature>
<protein>
    <submittedName>
        <fullName evidence="4">Leucine-rich repeat-containing protein 56</fullName>
    </submittedName>
</protein>
<reference evidence="4" key="1">
    <citation type="submission" date="2016-06" db="UniProtKB">
        <authorList>
            <consortium name="WormBaseParasite"/>
        </authorList>
    </citation>
    <scope>IDENTIFICATION</scope>
</reference>
<feature type="region of interest" description="Disordered" evidence="1">
    <location>
        <begin position="498"/>
        <end position="569"/>
    </location>
</feature>
<evidence type="ECO:0000313" key="4">
    <source>
        <dbReference type="WBParaSite" id="ECPE_0000572201-mRNA-1"/>
    </source>
</evidence>
<feature type="region of interest" description="Disordered" evidence="1">
    <location>
        <begin position="369"/>
        <end position="441"/>
    </location>
</feature>
<dbReference type="PANTHER" id="PTHR22708:SF0">
    <property type="entry name" value="LEUCINE-RICH REPEAT-CONTAINING PROTEIN 56"/>
    <property type="match status" value="1"/>
</dbReference>
<dbReference type="PROSITE" id="PS51450">
    <property type="entry name" value="LRR"/>
    <property type="match status" value="1"/>
</dbReference>
<feature type="compositionally biased region" description="Low complexity" evidence="1">
    <location>
        <begin position="506"/>
        <end position="528"/>
    </location>
</feature>
<dbReference type="WBParaSite" id="ECPE_0000572201-mRNA-1">
    <property type="protein sequence ID" value="ECPE_0000572201-mRNA-1"/>
    <property type="gene ID" value="ECPE_0000572201"/>
</dbReference>
<feature type="region of interest" description="Disordered" evidence="1">
    <location>
        <begin position="588"/>
        <end position="609"/>
    </location>
</feature>
<feature type="compositionally biased region" description="Basic and acidic residues" evidence="1">
    <location>
        <begin position="369"/>
        <end position="381"/>
    </location>
</feature>
<dbReference type="PANTHER" id="PTHR22708">
    <property type="entry name" value="LEUCINE-RICH REPEAT-CONTAINING PROTEIN 56"/>
    <property type="match status" value="1"/>
</dbReference>
<dbReference type="InterPro" id="IPR032675">
    <property type="entry name" value="LRR_dom_sf"/>
</dbReference>
<reference evidence="2 3" key="2">
    <citation type="submission" date="2018-11" db="EMBL/GenBank/DDBJ databases">
        <authorList>
            <consortium name="Pathogen Informatics"/>
        </authorList>
    </citation>
    <scope>NUCLEOTIDE SEQUENCE [LARGE SCALE GENOMIC DNA]</scope>
    <source>
        <strain evidence="2 3">Egypt</strain>
    </source>
</reference>
<organism evidence="4">
    <name type="scientific">Echinostoma caproni</name>
    <dbReference type="NCBI Taxonomy" id="27848"/>
    <lineage>
        <taxon>Eukaryota</taxon>
        <taxon>Metazoa</taxon>
        <taxon>Spiralia</taxon>
        <taxon>Lophotrochozoa</taxon>
        <taxon>Platyhelminthes</taxon>
        <taxon>Trematoda</taxon>
        <taxon>Digenea</taxon>
        <taxon>Plagiorchiida</taxon>
        <taxon>Echinostomata</taxon>
        <taxon>Echinostomatoidea</taxon>
        <taxon>Echinostomatidae</taxon>
        <taxon>Echinostoma</taxon>
    </lineage>
</organism>
<dbReference type="Proteomes" id="UP000272942">
    <property type="component" value="Unassembled WGS sequence"/>
</dbReference>
<feature type="region of interest" description="Disordered" evidence="1">
    <location>
        <begin position="254"/>
        <end position="277"/>
    </location>
</feature>
<evidence type="ECO:0000256" key="1">
    <source>
        <dbReference type="SAM" id="MobiDB-lite"/>
    </source>
</evidence>
<dbReference type="SUPFAM" id="SSF52058">
    <property type="entry name" value="L domain-like"/>
    <property type="match status" value="1"/>
</dbReference>